<dbReference type="OMA" id="YSERAYQ"/>
<evidence type="ECO:0000256" key="9">
    <source>
        <dbReference type="ARBA" id="ARBA00023054"/>
    </source>
</evidence>
<keyword evidence="2" id="KW-1003">Cell membrane</keyword>
<dbReference type="eggNOG" id="KOG1055">
    <property type="taxonomic scope" value="Eukaryota"/>
</dbReference>
<feature type="transmembrane region" description="Helical" evidence="19">
    <location>
        <begin position="457"/>
        <end position="476"/>
    </location>
</feature>
<name>B3RYM7_TRIAD</name>
<evidence type="ECO:0000256" key="2">
    <source>
        <dbReference type="ARBA" id="ARBA00022475"/>
    </source>
</evidence>
<feature type="domain" description="G-protein coupled receptors family 3 profile" evidence="20">
    <location>
        <begin position="427"/>
        <end position="600"/>
    </location>
</feature>
<evidence type="ECO:0000256" key="12">
    <source>
        <dbReference type="ARBA" id="ARBA00023170"/>
    </source>
</evidence>
<evidence type="ECO:0000256" key="4">
    <source>
        <dbReference type="ARBA" id="ARBA00022692"/>
    </source>
</evidence>
<keyword evidence="4 19" id="KW-0812">Transmembrane</keyword>
<keyword evidence="11" id="KW-1015">Disulfide bond</keyword>
<dbReference type="GO" id="GO:0004965">
    <property type="term" value="F:G protein-coupled GABA receptor activity"/>
    <property type="evidence" value="ECO:0000318"/>
    <property type="project" value="GO_Central"/>
</dbReference>
<feature type="transmembrane region" description="Helical" evidence="19">
    <location>
        <begin position="422"/>
        <end position="445"/>
    </location>
</feature>
<feature type="transmembrane region" description="Helical" evidence="19">
    <location>
        <begin position="496"/>
        <end position="515"/>
    </location>
</feature>
<dbReference type="PROSITE" id="PS50259">
    <property type="entry name" value="G_PROTEIN_RECEP_F3_4"/>
    <property type="match status" value="1"/>
</dbReference>
<sequence>MVPLSTRGPSGIDLIETVKLALSDINSNDTILSQYELKAEIGFSKFNPASAIDVFIRMIMQKTIKVGIIGAQNSRSSEYVASAAKSWNLAQISHGSTSPILSNREQFPYFFRTALSDISYNLARVAFSLHYGWTKVAVLYQIATAYTAAANDLVSDFKSKNITDVYAEGVLDQFAVVIGNLKAKDMRIIYAIGQAPVILHVLCEAYKQKLYGPKYVWILVGWYPNDWWEVEMQPHTKCTPDQIYQVIQNYFYVYRSYPQTSTEPTISGRSPLNFNQQFQHLNNVTTTNTLRAYMYDAVWTMAHALDKTEQQLLPQNRSLSQFNYESSDIRSTIVKNIADMSILGITGEIKFFGADRLGDVYIFQFQGEKSQNKTVPVGLYKAATDSVTIFSENKVVWPNGFPPLSQSVIKIQTLHISLGLTIIYLALSILGILTSLLFFAFSLYYQNHKQIKLLSPRMNALFAIGCCICYVSVVMMAIDTNFTTTIGFSILCQANIWLLCLGFTLAFGSLFAKMWRVYRIFALKTAKRIIVKDWHLLAVVSQLAIVDIVLLTIWTVVDPLIADVITSTTTEPKHDIVFKQTSYVCTCKNTAVWLGLINLWRNPNHWGRRKIADQQEVFVDESLRGVGLVSSDTTFTTIESGRCALQNVIEKYYTYHHSLEVIILRVQ</sequence>
<feature type="transmembrane region" description="Helical" evidence="19">
    <location>
        <begin position="536"/>
        <end position="557"/>
    </location>
</feature>
<dbReference type="FunFam" id="3.40.50.2300:FF:000063">
    <property type="entry name" value="Gamma-aminobutyric acid type B receptor subunit"/>
    <property type="match status" value="1"/>
</dbReference>
<dbReference type="PRINTS" id="PR01177">
    <property type="entry name" value="GABAB1RECPTR"/>
</dbReference>
<dbReference type="GO" id="GO:0038039">
    <property type="term" value="C:G protein-coupled receptor heterodimeric complex"/>
    <property type="evidence" value="ECO:0000318"/>
    <property type="project" value="GO_Central"/>
</dbReference>
<dbReference type="PANTHER" id="PTHR10519">
    <property type="entry name" value="GABA-B RECEPTOR"/>
    <property type="match status" value="1"/>
</dbReference>
<keyword evidence="12" id="KW-0675">Receptor</keyword>
<evidence type="ECO:0000256" key="1">
    <source>
        <dbReference type="ARBA" id="ARBA00008991"/>
    </source>
</evidence>
<keyword evidence="13" id="KW-0325">Glycoprotein</keyword>
<dbReference type="STRING" id="10228.B3RYM7"/>
<reference evidence="21 22" key="1">
    <citation type="journal article" date="2008" name="Nature">
        <title>The Trichoplax genome and the nature of placozoans.</title>
        <authorList>
            <person name="Srivastava M."/>
            <person name="Begovic E."/>
            <person name="Chapman J."/>
            <person name="Putnam N.H."/>
            <person name="Hellsten U."/>
            <person name="Kawashima T."/>
            <person name="Kuo A."/>
            <person name="Mitros T."/>
            <person name="Salamov A."/>
            <person name="Carpenter M.L."/>
            <person name="Signorovitch A.Y."/>
            <person name="Moreno M.A."/>
            <person name="Kamm K."/>
            <person name="Grimwood J."/>
            <person name="Schmutz J."/>
            <person name="Shapiro H."/>
            <person name="Grigoriev I.V."/>
            <person name="Buss L.W."/>
            <person name="Schierwater B."/>
            <person name="Dellaporta S.L."/>
            <person name="Rokhsar D.S."/>
        </authorList>
    </citation>
    <scope>NUCLEOTIDE SEQUENCE [LARGE SCALE GENOMIC DNA]</scope>
    <source>
        <strain evidence="21 22">Grell-BS-1999</strain>
    </source>
</reference>
<evidence type="ECO:0000256" key="16">
    <source>
        <dbReference type="ARBA" id="ARBA00034104"/>
    </source>
</evidence>
<evidence type="ECO:0000256" key="18">
    <source>
        <dbReference type="ARBA" id="ARBA00083903"/>
    </source>
</evidence>
<proteinExistence type="inferred from homology"/>
<dbReference type="PANTHER" id="PTHR10519:SF74">
    <property type="entry name" value="GAMMA-AMINOBUTYRIC ACID TYPE B RECEPTOR SUBUNIT 2"/>
    <property type="match status" value="1"/>
</dbReference>
<evidence type="ECO:0000313" key="21">
    <source>
        <dbReference type="EMBL" id="EDV25068.1"/>
    </source>
</evidence>
<dbReference type="InterPro" id="IPR001828">
    <property type="entry name" value="ANF_lig-bd_rcpt"/>
</dbReference>
<keyword evidence="9" id="KW-0175">Coiled coil</keyword>
<dbReference type="FunFam" id="3.40.50.2300:FF:000072">
    <property type="entry name" value="Gamma-aminobutyric acid type B receptor subunit 2"/>
    <property type="match status" value="1"/>
</dbReference>
<dbReference type="KEGG" id="tad:TRIADDRAFT_56611"/>
<accession>B3RYM7</accession>
<evidence type="ECO:0000256" key="6">
    <source>
        <dbReference type="ARBA" id="ARBA00022989"/>
    </source>
</evidence>
<dbReference type="Proteomes" id="UP000009022">
    <property type="component" value="Unassembled WGS sequence"/>
</dbReference>
<evidence type="ECO:0000256" key="19">
    <source>
        <dbReference type="SAM" id="Phobius"/>
    </source>
</evidence>
<keyword evidence="5" id="KW-0732">Signal</keyword>
<dbReference type="InParanoid" id="B3RYM7"/>
<dbReference type="HOGENOM" id="CLU_005240_3_0_1"/>
<keyword evidence="8" id="KW-0297">G-protein coupled receptor</keyword>
<keyword evidence="10 19" id="KW-0472">Membrane</keyword>
<evidence type="ECO:0000256" key="5">
    <source>
        <dbReference type="ARBA" id="ARBA00022729"/>
    </source>
</evidence>
<dbReference type="OrthoDB" id="411630at2759"/>
<evidence type="ECO:0000256" key="17">
    <source>
        <dbReference type="ARBA" id="ARBA00073785"/>
    </source>
</evidence>
<keyword evidence="6 19" id="KW-1133">Transmembrane helix</keyword>
<dbReference type="RefSeq" id="XP_002112958.1">
    <property type="nucleotide sequence ID" value="XM_002112922.1"/>
</dbReference>
<gene>
    <name evidence="21" type="ORF">TRIADDRAFT_56611</name>
</gene>
<dbReference type="InterPro" id="IPR017978">
    <property type="entry name" value="GPCR_3_C"/>
</dbReference>
<dbReference type="PhylomeDB" id="B3RYM7"/>
<evidence type="ECO:0000256" key="14">
    <source>
        <dbReference type="ARBA" id="ARBA00023224"/>
    </source>
</evidence>
<comment type="similarity">
    <text evidence="1">Belongs to the G-protein coupled receptor 3 family. GABA-B receptor subfamily.</text>
</comment>
<dbReference type="GO" id="GO:0007214">
    <property type="term" value="P:gamma-aminobutyric acid signaling pathway"/>
    <property type="evidence" value="ECO:0000318"/>
    <property type="project" value="GO_Central"/>
</dbReference>
<organism evidence="21 22">
    <name type="scientific">Trichoplax adhaerens</name>
    <name type="common">Trichoplax reptans</name>
    <dbReference type="NCBI Taxonomy" id="10228"/>
    <lineage>
        <taxon>Eukaryota</taxon>
        <taxon>Metazoa</taxon>
        <taxon>Placozoa</taxon>
        <taxon>Uniplacotomia</taxon>
        <taxon>Trichoplacea</taxon>
        <taxon>Trichoplacidae</taxon>
        <taxon>Trichoplax</taxon>
    </lineage>
</organism>
<evidence type="ECO:0000256" key="11">
    <source>
        <dbReference type="ARBA" id="ARBA00023157"/>
    </source>
</evidence>
<dbReference type="InterPro" id="IPR028082">
    <property type="entry name" value="Peripla_BP_I"/>
</dbReference>
<keyword evidence="3" id="KW-0597">Phosphoprotein</keyword>
<evidence type="ECO:0000256" key="7">
    <source>
        <dbReference type="ARBA" id="ARBA00023018"/>
    </source>
</evidence>
<dbReference type="SUPFAM" id="SSF53822">
    <property type="entry name" value="Periplasmic binding protein-like I"/>
    <property type="match status" value="1"/>
</dbReference>
<dbReference type="CDD" id="cd06366">
    <property type="entry name" value="PBP1_GABAb_receptor"/>
    <property type="match status" value="1"/>
</dbReference>
<dbReference type="Gene3D" id="3.40.50.2300">
    <property type="match status" value="2"/>
</dbReference>
<dbReference type="Pfam" id="PF01094">
    <property type="entry name" value="ANF_receptor"/>
    <property type="match status" value="1"/>
</dbReference>
<dbReference type="Pfam" id="PF00003">
    <property type="entry name" value="7tm_3"/>
    <property type="match status" value="1"/>
</dbReference>
<keyword evidence="15" id="KW-0628">Postsynaptic cell membrane</keyword>
<comment type="subcellular location">
    <subcellularLocation>
        <location evidence="16">Postsynaptic cell membrane</location>
        <topology evidence="16">Multi-pass membrane protein</topology>
    </subcellularLocation>
</comment>
<keyword evidence="14" id="KW-0807">Transducer</keyword>
<dbReference type="GeneID" id="6754171"/>
<evidence type="ECO:0000256" key="13">
    <source>
        <dbReference type="ARBA" id="ARBA00023180"/>
    </source>
</evidence>
<keyword evidence="7" id="KW-0770">Synapse</keyword>
<evidence type="ECO:0000256" key="3">
    <source>
        <dbReference type="ARBA" id="ARBA00022553"/>
    </source>
</evidence>
<dbReference type="CDD" id="cd15047">
    <property type="entry name" value="7tmC_GABA-B-like"/>
    <property type="match status" value="1"/>
</dbReference>
<dbReference type="AlphaFoldDB" id="B3RYM7"/>
<protein>
    <recommendedName>
        <fullName evidence="17">Gamma-aminobutyric acid type B receptor subunit 2</fullName>
    </recommendedName>
    <alternativeName>
        <fullName evidence="18">G-protein coupled receptor 51</fullName>
    </alternativeName>
</protein>
<dbReference type="InterPro" id="IPR002455">
    <property type="entry name" value="GPCR3_GABA-B"/>
</dbReference>
<dbReference type="EMBL" id="DS985245">
    <property type="protein sequence ID" value="EDV25068.1"/>
    <property type="molecule type" value="Genomic_DNA"/>
</dbReference>
<keyword evidence="22" id="KW-1185">Reference proteome</keyword>
<evidence type="ECO:0000256" key="15">
    <source>
        <dbReference type="ARBA" id="ARBA00023257"/>
    </source>
</evidence>
<evidence type="ECO:0000313" key="22">
    <source>
        <dbReference type="Proteomes" id="UP000009022"/>
    </source>
</evidence>
<evidence type="ECO:0000256" key="8">
    <source>
        <dbReference type="ARBA" id="ARBA00023040"/>
    </source>
</evidence>
<dbReference type="GO" id="GO:0045211">
    <property type="term" value="C:postsynaptic membrane"/>
    <property type="evidence" value="ECO:0007669"/>
    <property type="project" value="UniProtKB-SubCell"/>
</dbReference>
<dbReference type="CTD" id="6754171"/>
<dbReference type="PRINTS" id="PR01176">
    <property type="entry name" value="GABABRECEPTR"/>
</dbReference>
<evidence type="ECO:0000256" key="10">
    <source>
        <dbReference type="ARBA" id="ARBA00023136"/>
    </source>
</evidence>
<evidence type="ECO:0000259" key="20">
    <source>
        <dbReference type="PROSITE" id="PS50259"/>
    </source>
</evidence>